<evidence type="ECO:0000313" key="1">
    <source>
        <dbReference type="EMBL" id="UAV89641.1"/>
    </source>
</evidence>
<dbReference type="Proteomes" id="UP000828412">
    <property type="component" value="Segment"/>
</dbReference>
<proteinExistence type="predicted"/>
<accession>A0AAE8XE21</accession>
<reference evidence="1 2" key="1">
    <citation type="submission" date="2021-08" db="EMBL/GenBank/DDBJ databases">
        <authorList>
            <person name="DeCurzio J.M.K."/>
            <person name="Krukonis G.P."/>
            <person name="Delesalle V.A."/>
        </authorList>
    </citation>
    <scope>NUCLEOTIDE SEQUENCE [LARGE SCALE GENOMIC DNA]</scope>
</reference>
<dbReference type="GeneID" id="80266271"/>
<dbReference type="RefSeq" id="YP_010766592.1">
    <property type="nucleotide sequence ID" value="NC_073680.1"/>
</dbReference>
<protein>
    <submittedName>
        <fullName evidence="1">Uncharacterized protein</fullName>
    </submittedName>
</protein>
<name>A0AAE8XE21_9CAUD</name>
<sequence>MWIAQHPCGTWCAYEEKPREKMGGWDGKVYARLLIQSHLIGWRQTLKELSYKEYRDKYSAKEVR</sequence>
<keyword evidence="2" id="KW-1185">Reference proteome</keyword>
<gene>
    <name evidence="1" type="primary">40</name>
    <name evidence="1" type="ORF">M51_40</name>
</gene>
<dbReference type="EMBL" id="MZ826350">
    <property type="protein sequence ID" value="UAV89641.1"/>
    <property type="molecule type" value="Genomic_DNA"/>
</dbReference>
<dbReference type="KEGG" id="vg:80266271"/>
<organism evidence="1 2">
    <name type="scientific">Pseudomonas phage M5.1</name>
    <dbReference type="NCBI Taxonomy" id="2873460"/>
    <lineage>
        <taxon>Viruses</taxon>
        <taxon>Duplodnaviria</taxon>
        <taxon>Heunggongvirae</taxon>
        <taxon>Uroviricota</taxon>
        <taxon>Caudoviricetes</taxon>
        <taxon>Vandenendeviridae</taxon>
        <taxon>Gorskivirinae</taxon>
        <taxon>Kremarvirus</taxon>
        <taxon>Kremarvirus M51</taxon>
    </lineage>
</organism>
<evidence type="ECO:0000313" key="2">
    <source>
        <dbReference type="Proteomes" id="UP000828412"/>
    </source>
</evidence>